<comment type="similarity">
    <text evidence="2 5">Belongs to the acyl-CoA dehydrogenase family.</text>
</comment>
<evidence type="ECO:0000256" key="3">
    <source>
        <dbReference type="ARBA" id="ARBA00022630"/>
    </source>
</evidence>
<dbReference type="InterPro" id="IPR009100">
    <property type="entry name" value="AcylCoA_DH/oxidase_NM_dom_sf"/>
</dbReference>
<dbReference type="Pfam" id="PF00441">
    <property type="entry name" value="Acyl-CoA_dh_1"/>
    <property type="match status" value="1"/>
</dbReference>
<evidence type="ECO:0000259" key="6">
    <source>
        <dbReference type="Pfam" id="PF00441"/>
    </source>
</evidence>
<dbReference type="Proteomes" id="UP000632222">
    <property type="component" value="Unassembled WGS sequence"/>
</dbReference>
<dbReference type="SUPFAM" id="SSF47203">
    <property type="entry name" value="Acyl-CoA dehydrogenase C-terminal domain-like"/>
    <property type="match status" value="1"/>
</dbReference>
<dbReference type="PANTHER" id="PTHR43884:SF12">
    <property type="entry name" value="ISOVALERYL-COA DEHYDROGENASE, MITOCHONDRIAL-RELATED"/>
    <property type="match status" value="1"/>
</dbReference>
<dbReference type="Gene3D" id="2.40.110.10">
    <property type="entry name" value="Butyryl-CoA Dehydrogenase, subunit A, domain 2"/>
    <property type="match status" value="1"/>
</dbReference>
<evidence type="ECO:0000313" key="9">
    <source>
        <dbReference type="EMBL" id="GGJ52748.1"/>
    </source>
</evidence>
<dbReference type="InterPro" id="IPR009075">
    <property type="entry name" value="AcylCo_DH/oxidase_C"/>
</dbReference>
<evidence type="ECO:0000313" key="10">
    <source>
        <dbReference type="Proteomes" id="UP000632222"/>
    </source>
</evidence>
<dbReference type="Pfam" id="PF02771">
    <property type="entry name" value="Acyl-CoA_dh_N"/>
    <property type="match status" value="1"/>
</dbReference>
<dbReference type="InterPro" id="IPR006091">
    <property type="entry name" value="Acyl-CoA_Oxase/DH_mid-dom"/>
</dbReference>
<evidence type="ECO:0000259" key="7">
    <source>
        <dbReference type="Pfam" id="PF02770"/>
    </source>
</evidence>
<keyword evidence="3 5" id="KW-0285">Flavoprotein</keyword>
<comment type="caution">
    <text evidence="9">The sequence shown here is derived from an EMBL/GenBank/DDBJ whole genome shotgun (WGS) entry which is preliminary data.</text>
</comment>
<dbReference type="Gene3D" id="1.20.140.10">
    <property type="entry name" value="Butyryl-CoA Dehydrogenase, subunit A, domain 3"/>
    <property type="match status" value="1"/>
</dbReference>
<proteinExistence type="inferred from homology"/>
<evidence type="ECO:0000256" key="2">
    <source>
        <dbReference type="ARBA" id="ARBA00009347"/>
    </source>
</evidence>
<reference evidence="10" key="1">
    <citation type="journal article" date="2019" name="Int. J. Syst. Evol. Microbiol.">
        <title>The Global Catalogue of Microorganisms (GCM) 10K type strain sequencing project: providing services to taxonomists for standard genome sequencing and annotation.</title>
        <authorList>
            <consortium name="The Broad Institute Genomics Platform"/>
            <consortium name="The Broad Institute Genome Sequencing Center for Infectious Disease"/>
            <person name="Wu L."/>
            <person name="Ma J."/>
        </authorList>
    </citation>
    <scope>NUCLEOTIDE SEQUENCE [LARGE SCALE GENOMIC DNA]</scope>
    <source>
        <strain evidence="10">JCM 14370</strain>
    </source>
</reference>
<evidence type="ECO:0000256" key="1">
    <source>
        <dbReference type="ARBA" id="ARBA00001974"/>
    </source>
</evidence>
<sequence length="386" mass="42519">MRLPLSEPHLRQFQAFQAFTSQHITPHAGAWDRAQYIPESLISLLGQHGYLGANVPEQSVGQGWDSLTYGLLHEAIGAGCSSVRSLLTVHGMACHATARWATRSVREQVLPRLACGDLIGAFALSEATAGSDAQNVQLMATRQDNHYLLNGTKQWITFGQRADVFVVFGRMQQGHTAFLVDRDTPGLSIEPLSDLLGTRASMLARLHFQDARVPAEHLLGREGFGHHYVLTSTLDWGRFSVAWGSVGILQAALDTVLEHTRTREQYGSPLASHQLVQRHLTEMAVKLHSARLLCYQAALSRDRRDPQHLTDTLLAKYQASNFAAEAAHTAVHLLGAKGCLPDFPAERLWRDAKVAEIIEGTPEILQMQIARQLQDGYGQGIFEGAL</sequence>
<dbReference type="EMBL" id="BMOD01000025">
    <property type="protein sequence ID" value="GGJ52748.1"/>
    <property type="molecule type" value="Genomic_DNA"/>
</dbReference>
<evidence type="ECO:0000259" key="8">
    <source>
        <dbReference type="Pfam" id="PF02771"/>
    </source>
</evidence>
<feature type="domain" description="Acyl-CoA dehydrogenase/oxidase C-terminal" evidence="6">
    <location>
        <begin position="228"/>
        <end position="373"/>
    </location>
</feature>
<feature type="domain" description="Acyl-CoA dehydrogenase/oxidase N-terminal" evidence="8">
    <location>
        <begin position="14"/>
        <end position="116"/>
    </location>
</feature>
<dbReference type="PANTHER" id="PTHR43884">
    <property type="entry name" value="ACYL-COA DEHYDROGENASE"/>
    <property type="match status" value="1"/>
</dbReference>
<comment type="cofactor">
    <cofactor evidence="1 5">
        <name>FAD</name>
        <dbReference type="ChEBI" id="CHEBI:57692"/>
    </cofactor>
</comment>
<feature type="domain" description="Acyl-CoA oxidase/dehydrogenase middle" evidence="7">
    <location>
        <begin position="121"/>
        <end position="210"/>
    </location>
</feature>
<accession>A0ABQ2DFL3</accession>
<keyword evidence="5" id="KW-0560">Oxidoreductase</keyword>
<dbReference type="Gene3D" id="1.10.540.10">
    <property type="entry name" value="Acyl-CoA dehydrogenase/oxidase, N-terminal domain"/>
    <property type="match status" value="1"/>
</dbReference>
<name>A0ABQ2DFL3_9DEIO</name>
<dbReference type="SUPFAM" id="SSF56645">
    <property type="entry name" value="Acyl-CoA dehydrogenase NM domain-like"/>
    <property type="match status" value="1"/>
</dbReference>
<gene>
    <name evidence="9" type="ORF">GCM10008938_43390</name>
</gene>
<evidence type="ECO:0000256" key="4">
    <source>
        <dbReference type="ARBA" id="ARBA00022827"/>
    </source>
</evidence>
<keyword evidence="4 5" id="KW-0274">FAD</keyword>
<dbReference type="Pfam" id="PF02770">
    <property type="entry name" value="Acyl-CoA_dh_M"/>
    <property type="match status" value="1"/>
</dbReference>
<dbReference type="InterPro" id="IPR037069">
    <property type="entry name" value="AcylCoA_DH/ox_N_sf"/>
</dbReference>
<keyword evidence="10" id="KW-1185">Reference proteome</keyword>
<evidence type="ECO:0000256" key="5">
    <source>
        <dbReference type="RuleBase" id="RU362125"/>
    </source>
</evidence>
<protein>
    <submittedName>
        <fullName evidence="9">Acyl-CoA dehydrogenase</fullName>
    </submittedName>
</protein>
<dbReference type="InterPro" id="IPR036250">
    <property type="entry name" value="AcylCo_DH-like_C"/>
</dbReference>
<dbReference type="InterPro" id="IPR046373">
    <property type="entry name" value="Acyl-CoA_Oxase/DH_mid-dom_sf"/>
</dbReference>
<organism evidence="9 10">
    <name type="scientific">Deinococcus roseus</name>
    <dbReference type="NCBI Taxonomy" id="392414"/>
    <lineage>
        <taxon>Bacteria</taxon>
        <taxon>Thermotogati</taxon>
        <taxon>Deinococcota</taxon>
        <taxon>Deinococci</taxon>
        <taxon>Deinococcales</taxon>
        <taxon>Deinococcaceae</taxon>
        <taxon>Deinococcus</taxon>
    </lineage>
</organism>
<dbReference type="RefSeq" id="WP_189006873.1">
    <property type="nucleotide sequence ID" value="NZ_BMOD01000025.1"/>
</dbReference>
<dbReference type="InterPro" id="IPR013786">
    <property type="entry name" value="AcylCoA_DH/ox_N"/>
</dbReference>